<dbReference type="InterPro" id="IPR000160">
    <property type="entry name" value="GGDEF_dom"/>
</dbReference>
<name>A0A0A0M7N0_9GAMM</name>
<keyword evidence="3" id="KW-0472">Membrane</keyword>
<dbReference type="PROSITE" id="PS50887">
    <property type="entry name" value="GGDEF"/>
    <property type="match status" value="1"/>
</dbReference>
<dbReference type="PANTHER" id="PTHR45138">
    <property type="entry name" value="REGULATORY COMPONENTS OF SENSORY TRANSDUCTION SYSTEM"/>
    <property type="match status" value="1"/>
</dbReference>
<evidence type="ECO:0000256" key="1">
    <source>
        <dbReference type="ARBA" id="ARBA00012528"/>
    </source>
</evidence>
<proteinExistence type="predicted"/>
<feature type="transmembrane region" description="Helical" evidence="3">
    <location>
        <begin position="144"/>
        <end position="166"/>
    </location>
</feature>
<dbReference type="Gene3D" id="3.30.70.270">
    <property type="match status" value="1"/>
</dbReference>
<feature type="domain" description="GGDEF" evidence="4">
    <location>
        <begin position="243"/>
        <end position="377"/>
    </location>
</feature>
<feature type="transmembrane region" description="Helical" evidence="3">
    <location>
        <begin position="62"/>
        <end position="81"/>
    </location>
</feature>
<dbReference type="GO" id="GO:0043709">
    <property type="term" value="P:cell adhesion involved in single-species biofilm formation"/>
    <property type="evidence" value="ECO:0007669"/>
    <property type="project" value="TreeGrafter"/>
</dbReference>
<dbReference type="STRING" id="1385515.GCA_000423325_00848"/>
<dbReference type="SMART" id="SM00267">
    <property type="entry name" value="GGDEF"/>
    <property type="match status" value="1"/>
</dbReference>
<feature type="transmembrane region" description="Helical" evidence="3">
    <location>
        <begin position="93"/>
        <end position="112"/>
    </location>
</feature>
<feature type="transmembrane region" description="Helical" evidence="3">
    <location>
        <begin position="118"/>
        <end position="137"/>
    </location>
</feature>
<keyword evidence="6" id="KW-1185">Reference proteome</keyword>
<evidence type="ECO:0000256" key="3">
    <source>
        <dbReference type="SAM" id="Phobius"/>
    </source>
</evidence>
<dbReference type="eggNOG" id="COG3706">
    <property type="taxonomic scope" value="Bacteria"/>
</dbReference>
<keyword evidence="3" id="KW-1133">Transmembrane helix</keyword>
<keyword evidence="3" id="KW-0812">Transmembrane</keyword>
<dbReference type="EMBL" id="AVBH01000149">
    <property type="protein sequence ID" value="KGO98012.1"/>
    <property type="molecule type" value="Genomic_DNA"/>
</dbReference>
<feature type="transmembrane region" description="Helical" evidence="3">
    <location>
        <begin position="38"/>
        <end position="56"/>
    </location>
</feature>
<dbReference type="Pfam" id="PF00990">
    <property type="entry name" value="GGDEF"/>
    <property type="match status" value="1"/>
</dbReference>
<dbReference type="NCBIfam" id="TIGR00254">
    <property type="entry name" value="GGDEF"/>
    <property type="match status" value="1"/>
</dbReference>
<reference evidence="5 6" key="1">
    <citation type="submission" date="2013-08" db="EMBL/GenBank/DDBJ databases">
        <title>Genomic analysis of Lysobacter defluvii.</title>
        <authorList>
            <person name="Wang Q."/>
            <person name="Wang G."/>
        </authorList>
    </citation>
    <scope>NUCLEOTIDE SEQUENCE [LARGE SCALE GENOMIC DNA]</scope>
    <source>
        <strain evidence="5 6">IMMIB APB-9</strain>
    </source>
</reference>
<dbReference type="SUPFAM" id="SSF55073">
    <property type="entry name" value="Nucleotide cyclase"/>
    <property type="match status" value="1"/>
</dbReference>
<dbReference type="AlphaFoldDB" id="A0A0A0M7N0"/>
<gene>
    <name evidence="5" type="ORF">N791_06095</name>
</gene>
<dbReference type="EC" id="2.7.7.65" evidence="1"/>
<protein>
    <recommendedName>
        <fullName evidence="1">diguanylate cyclase</fullName>
        <ecNumber evidence="1">2.7.7.65</ecNumber>
    </recommendedName>
</protein>
<evidence type="ECO:0000313" key="5">
    <source>
        <dbReference type="EMBL" id="KGO98012.1"/>
    </source>
</evidence>
<dbReference type="GO" id="GO:1902201">
    <property type="term" value="P:negative regulation of bacterial-type flagellum-dependent cell motility"/>
    <property type="evidence" value="ECO:0007669"/>
    <property type="project" value="TreeGrafter"/>
</dbReference>
<feature type="transmembrane region" description="Helical" evidence="3">
    <location>
        <begin position="186"/>
        <end position="204"/>
    </location>
</feature>
<dbReference type="RefSeq" id="WP_027069319.1">
    <property type="nucleotide sequence ID" value="NZ_AUHT01000005.1"/>
</dbReference>
<dbReference type="InterPro" id="IPR029787">
    <property type="entry name" value="Nucleotide_cyclase"/>
</dbReference>
<dbReference type="InterPro" id="IPR043128">
    <property type="entry name" value="Rev_trsase/Diguanyl_cyclase"/>
</dbReference>
<evidence type="ECO:0000313" key="6">
    <source>
        <dbReference type="Proteomes" id="UP000030003"/>
    </source>
</evidence>
<sequence length="377" mass="40286">MQGLHGLRGTLSRLMARPDSIVLELGAGGELLVARLRLLFAALLLVLPVANILTGGGLGETLAGLAGAILINLLSLLWLLLARDPRRYPWLPFVTTGFDVSVVTLVLGLLAWQHPPAGLNSTVVWCCYALAIMFTALRGDGRASVFAGLLAILQYGALLAVVVASADSPERLISSDYGVVHLGSQFQRLVLLAILTAVTAVIAFRTQQLVLTSGHDRLTGLPNRTWLVHQGPQLLAQARSQECSLSVALVNLDGLGRINQQEGEHAGDRALCHVVELLRGMSGRGDRLVRLGGDELVAVMPQPAGTAWERMDAARRELTSRPLVVGRGGGRMYLSFSAGIACSPADGLSMADLLRRADRRLRQSKLEGGNKVIARDD</sequence>
<organism evidence="5 6">
    <name type="scientific">Lysobacter defluvii IMMIB APB-9 = DSM 18482</name>
    <dbReference type="NCBI Taxonomy" id="1385515"/>
    <lineage>
        <taxon>Bacteria</taxon>
        <taxon>Pseudomonadati</taxon>
        <taxon>Pseudomonadota</taxon>
        <taxon>Gammaproteobacteria</taxon>
        <taxon>Lysobacterales</taxon>
        <taxon>Lysobacteraceae</taxon>
        <taxon>Novilysobacter</taxon>
    </lineage>
</organism>
<evidence type="ECO:0000259" key="4">
    <source>
        <dbReference type="PROSITE" id="PS50887"/>
    </source>
</evidence>
<comment type="catalytic activity">
    <reaction evidence="2">
        <text>2 GTP = 3',3'-c-di-GMP + 2 diphosphate</text>
        <dbReference type="Rhea" id="RHEA:24898"/>
        <dbReference type="ChEBI" id="CHEBI:33019"/>
        <dbReference type="ChEBI" id="CHEBI:37565"/>
        <dbReference type="ChEBI" id="CHEBI:58805"/>
        <dbReference type="EC" id="2.7.7.65"/>
    </reaction>
</comment>
<comment type="caution">
    <text evidence="5">The sequence shown here is derived from an EMBL/GenBank/DDBJ whole genome shotgun (WGS) entry which is preliminary data.</text>
</comment>
<dbReference type="PANTHER" id="PTHR45138:SF9">
    <property type="entry name" value="DIGUANYLATE CYCLASE DGCM-RELATED"/>
    <property type="match status" value="1"/>
</dbReference>
<dbReference type="GO" id="GO:0005886">
    <property type="term" value="C:plasma membrane"/>
    <property type="evidence" value="ECO:0007669"/>
    <property type="project" value="TreeGrafter"/>
</dbReference>
<dbReference type="Proteomes" id="UP000030003">
    <property type="component" value="Unassembled WGS sequence"/>
</dbReference>
<evidence type="ECO:0000256" key="2">
    <source>
        <dbReference type="ARBA" id="ARBA00034247"/>
    </source>
</evidence>
<accession>A0A0A0M7N0</accession>
<dbReference type="InterPro" id="IPR050469">
    <property type="entry name" value="Diguanylate_Cyclase"/>
</dbReference>
<dbReference type="GO" id="GO:0052621">
    <property type="term" value="F:diguanylate cyclase activity"/>
    <property type="evidence" value="ECO:0007669"/>
    <property type="project" value="UniProtKB-EC"/>
</dbReference>
<dbReference type="CDD" id="cd01949">
    <property type="entry name" value="GGDEF"/>
    <property type="match status" value="1"/>
</dbReference>